<protein>
    <submittedName>
        <fullName evidence="3">Uncharacterized protein</fullName>
    </submittedName>
</protein>
<feature type="transmembrane region" description="Helical" evidence="2">
    <location>
        <begin position="183"/>
        <end position="205"/>
    </location>
</feature>
<keyword evidence="2" id="KW-1133">Transmembrane helix</keyword>
<gene>
    <name evidence="3" type="ORF">ADUPG1_012950</name>
</gene>
<sequence length="215" mass="24474">MPLTPNSRDLAMKPKGLPPKPVFDSLVDFHTPKKKPLEGNLPPQSPSSSFSATLSSPISPQEPAIRGLREMSSQARQCHEDLDLAYQAYLKLESKKQGEALERKKLIQKMEESEQRLKEAEEKLAEKTKKVSSLEKQIQSRPHVEEERKTPPISVEPFSMDHFVMLFEALLEKLKEGLRGRHYHIVIGCILLVVIIFVLIMRHLALKYASNIVIM</sequence>
<organism evidence="3 4">
    <name type="scientific">Aduncisulcus paluster</name>
    <dbReference type="NCBI Taxonomy" id="2918883"/>
    <lineage>
        <taxon>Eukaryota</taxon>
        <taxon>Metamonada</taxon>
        <taxon>Carpediemonas-like organisms</taxon>
        <taxon>Aduncisulcus</taxon>
    </lineage>
</organism>
<dbReference type="Proteomes" id="UP001057375">
    <property type="component" value="Unassembled WGS sequence"/>
</dbReference>
<keyword evidence="2" id="KW-0812">Transmembrane</keyword>
<feature type="region of interest" description="Disordered" evidence="1">
    <location>
        <begin position="124"/>
        <end position="151"/>
    </location>
</feature>
<reference evidence="3" key="1">
    <citation type="submission" date="2022-03" db="EMBL/GenBank/DDBJ databases">
        <title>Draft genome sequence of Aduncisulcus paluster, a free-living microaerophilic Fornicata.</title>
        <authorList>
            <person name="Yuyama I."/>
            <person name="Kume K."/>
            <person name="Tamura T."/>
            <person name="Inagaki Y."/>
            <person name="Hashimoto T."/>
        </authorList>
    </citation>
    <scope>NUCLEOTIDE SEQUENCE</scope>
    <source>
        <strain evidence="3">NY0171</strain>
    </source>
</reference>
<dbReference type="EMBL" id="BQXS01012573">
    <property type="protein sequence ID" value="GKT25177.1"/>
    <property type="molecule type" value="Genomic_DNA"/>
</dbReference>
<evidence type="ECO:0000313" key="3">
    <source>
        <dbReference type="EMBL" id="GKT25177.1"/>
    </source>
</evidence>
<keyword evidence="2" id="KW-0472">Membrane</keyword>
<evidence type="ECO:0000256" key="1">
    <source>
        <dbReference type="SAM" id="MobiDB-lite"/>
    </source>
</evidence>
<feature type="compositionally biased region" description="Low complexity" evidence="1">
    <location>
        <begin position="46"/>
        <end position="59"/>
    </location>
</feature>
<name>A0ABQ5K185_9EUKA</name>
<feature type="compositionally biased region" description="Basic and acidic residues" evidence="1">
    <location>
        <begin position="124"/>
        <end position="133"/>
    </location>
</feature>
<evidence type="ECO:0000256" key="2">
    <source>
        <dbReference type="SAM" id="Phobius"/>
    </source>
</evidence>
<proteinExistence type="predicted"/>
<keyword evidence="4" id="KW-1185">Reference proteome</keyword>
<feature type="region of interest" description="Disordered" evidence="1">
    <location>
        <begin position="1"/>
        <end position="68"/>
    </location>
</feature>
<accession>A0ABQ5K185</accession>
<comment type="caution">
    <text evidence="3">The sequence shown here is derived from an EMBL/GenBank/DDBJ whole genome shotgun (WGS) entry which is preliminary data.</text>
</comment>
<evidence type="ECO:0000313" key="4">
    <source>
        <dbReference type="Proteomes" id="UP001057375"/>
    </source>
</evidence>